<dbReference type="AlphaFoldDB" id="A0A136LZ48"/>
<proteinExistence type="predicted"/>
<feature type="transmembrane region" description="Helical" evidence="1">
    <location>
        <begin position="31"/>
        <end position="58"/>
    </location>
</feature>
<evidence type="ECO:0000256" key="1">
    <source>
        <dbReference type="SAM" id="Phobius"/>
    </source>
</evidence>
<reference evidence="2 3" key="1">
    <citation type="submission" date="2015-02" db="EMBL/GenBank/DDBJ databases">
        <title>Improved understanding of the partial-nitritation anammox process through 23 genomes representing the majority of the microbial community.</title>
        <authorList>
            <person name="Speth D.R."/>
            <person name="In T Zandt M."/>
            <person name="Guerrero Cruz S."/>
            <person name="Jetten M.S."/>
            <person name="Dutilh B.E."/>
        </authorList>
    </citation>
    <scope>NUCLEOTIDE SEQUENCE [LARGE SCALE GENOMIC DNA]</scope>
    <source>
        <strain evidence="2">OLB20</strain>
    </source>
</reference>
<name>A0A136LZ48_9BACT</name>
<keyword evidence="1" id="KW-1133">Transmembrane helix</keyword>
<protein>
    <submittedName>
        <fullName evidence="2">Uncharacterized protein</fullName>
    </submittedName>
</protein>
<keyword evidence="1" id="KW-0472">Membrane</keyword>
<sequence length="208" mass="22366">MEHPLQQDALEPDQIHTAQDSAAALNRTLRFTLIGCGVLILILCALCAILSLTGTVVITEVWNQFSREFDDQFSQYSGDLAEYEDSLRDLSGTDDRELEIFAGDGWPADIPDDIPQFSAGTFTDSEVAGTSEGGIWVLSFSDVTAADVDNYRNELLALGWTDDGSAGTAGETLGDTYAVFSVTKDGSFITMIMFDGRADLTVNLAGGL</sequence>
<evidence type="ECO:0000313" key="2">
    <source>
        <dbReference type="EMBL" id="KXK26921.1"/>
    </source>
</evidence>
<dbReference type="EMBL" id="JYNZ01000003">
    <property type="protein sequence ID" value="KXK26921.1"/>
    <property type="molecule type" value="Genomic_DNA"/>
</dbReference>
<evidence type="ECO:0000313" key="3">
    <source>
        <dbReference type="Proteomes" id="UP000070457"/>
    </source>
</evidence>
<dbReference type="Proteomes" id="UP000070457">
    <property type="component" value="Unassembled WGS sequence"/>
</dbReference>
<gene>
    <name evidence="2" type="ORF">TR69_WS6001000945</name>
</gene>
<organism evidence="2 3">
    <name type="scientific">candidate division WS6 bacterium OLB20</name>
    <dbReference type="NCBI Taxonomy" id="1617426"/>
    <lineage>
        <taxon>Bacteria</taxon>
        <taxon>Candidatus Dojkabacteria</taxon>
    </lineage>
</organism>
<accession>A0A136LZ48</accession>
<dbReference type="STRING" id="1617426.TR69_WS6001000945"/>
<keyword evidence="1" id="KW-0812">Transmembrane</keyword>
<comment type="caution">
    <text evidence="2">The sequence shown here is derived from an EMBL/GenBank/DDBJ whole genome shotgun (WGS) entry which is preliminary data.</text>
</comment>